<proteinExistence type="predicted"/>
<dbReference type="SUPFAM" id="SSF141571">
    <property type="entry name" value="Pentapeptide repeat-like"/>
    <property type="match status" value="1"/>
</dbReference>
<name>A0A814SFV9_9BILA</name>
<evidence type="ECO:0000313" key="2">
    <source>
        <dbReference type="EMBL" id="CAF3812531.1"/>
    </source>
</evidence>
<reference evidence="1" key="1">
    <citation type="submission" date="2021-02" db="EMBL/GenBank/DDBJ databases">
        <authorList>
            <person name="Nowell W R."/>
        </authorList>
    </citation>
    <scope>NUCLEOTIDE SEQUENCE</scope>
</reference>
<dbReference type="PANTHER" id="PTHR14136">
    <property type="entry name" value="BTB_POZ DOMAIN-CONTAINING PROTEIN KCTD9"/>
    <property type="match status" value="1"/>
</dbReference>
<evidence type="ECO:0000313" key="1">
    <source>
        <dbReference type="EMBL" id="CAF1146713.1"/>
    </source>
</evidence>
<dbReference type="EMBL" id="CAJNOE010000320">
    <property type="protein sequence ID" value="CAF1146713.1"/>
    <property type="molecule type" value="Genomic_DNA"/>
</dbReference>
<dbReference type="AlphaFoldDB" id="A0A814SFV9"/>
<dbReference type="Pfam" id="PF00805">
    <property type="entry name" value="Pentapeptide"/>
    <property type="match status" value="1"/>
</dbReference>
<protein>
    <recommendedName>
        <fullName evidence="4">Pentapeptide repeat-containing protein</fullName>
    </recommendedName>
</protein>
<dbReference type="Proteomes" id="UP000663868">
    <property type="component" value="Unassembled WGS sequence"/>
</dbReference>
<dbReference type="Gene3D" id="2.160.20.80">
    <property type="entry name" value="E3 ubiquitin-protein ligase SopA"/>
    <property type="match status" value="2"/>
</dbReference>
<dbReference type="InterPro" id="IPR001646">
    <property type="entry name" value="5peptide_repeat"/>
</dbReference>
<gene>
    <name evidence="1" type="ORF">IZO911_LOCUS25540</name>
    <name evidence="2" type="ORF">KXQ929_LOCUS17709</name>
</gene>
<dbReference type="Proteomes" id="UP000663860">
    <property type="component" value="Unassembled WGS sequence"/>
</dbReference>
<dbReference type="InterPro" id="IPR051082">
    <property type="entry name" value="Pentapeptide-BTB/POZ_domain"/>
</dbReference>
<dbReference type="PANTHER" id="PTHR14136:SF17">
    <property type="entry name" value="BTB_POZ DOMAIN-CONTAINING PROTEIN KCTD9"/>
    <property type="match status" value="1"/>
</dbReference>
<organism evidence="1 3">
    <name type="scientific">Adineta steineri</name>
    <dbReference type="NCBI Taxonomy" id="433720"/>
    <lineage>
        <taxon>Eukaryota</taxon>
        <taxon>Metazoa</taxon>
        <taxon>Spiralia</taxon>
        <taxon>Gnathifera</taxon>
        <taxon>Rotifera</taxon>
        <taxon>Eurotatoria</taxon>
        <taxon>Bdelloidea</taxon>
        <taxon>Adinetida</taxon>
        <taxon>Adinetidae</taxon>
        <taxon>Adineta</taxon>
    </lineage>
</organism>
<comment type="caution">
    <text evidence="1">The sequence shown here is derived from an EMBL/GenBank/DDBJ whole genome shotgun (WGS) entry which is preliminary data.</text>
</comment>
<accession>A0A814SFV9</accession>
<dbReference type="EMBL" id="CAJOBB010001123">
    <property type="protein sequence ID" value="CAF3812531.1"/>
    <property type="molecule type" value="Genomic_DNA"/>
</dbReference>
<evidence type="ECO:0008006" key="4">
    <source>
        <dbReference type="Google" id="ProtNLM"/>
    </source>
</evidence>
<sequence length="238" mass="27194">MNVILKSVSGTHLNFAYSYFVHNVTFIDVESIRNASFFMAKLNYVIFSDENHGSYLQNITFDFAQLKNVTFLGTNIIYSSFVNVTIINSSFDVNHLYNSTFINAIMSQVTFSVTMRYVIFDNIIFNNSIIFSKGSYIFRSSFRQAHMQNIIADQCEFRSIDMNRVNLTNSTMFASHLSMSNLINSDFTGVNLLMANLSHSNLFNACIIDEQLYSAISIENTILSKCMDITKTRLQFIS</sequence>
<evidence type="ECO:0000313" key="3">
    <source>
        <dbReference type="Proteomes" id="UP000663860"/>
    </source>
</evidence>